<feature type="region of interest" description="Disordered" evidence="9">
    <location>
        <begin position="1"/>
        <end position="21"/>
    </location>
</feature>
<evidence type="ECO:0000256" key="9">
    <source>
        <dbReference type="SAM" id="MobiDB-lite"/>
    </source>
</evidence>
<accession>A0ABV7WPC4</accession>
<evidence type="ECO:0000256" key="7">
    <source>
        <dbReference type="ARBA" id="ARBA00022884"/>
    </source>
</evidence>
<keyword evidence="5 8" id="KW-0378">Hydrolase</keyword>
<protein>
    <recommendedName>
        <fullName evidence="8">Ribonuclease R</fullName>
        <shortName evidence="8">RNase R</shortName>
        <ecNumber evidence="8">3.1.13.1</ecNumber>
    </recommendedName>
</protein>
<dbReference type="SMART" id="SM00316">
    <property type="entry name" value="S1"/>
    <property type="match status" value="1"/>
</dbReference>
<dbReference type="InterPro" id="IPR001900">
    <property type="entry name" value="RNase_II/R"/>
</dbReference>
<name>A0ABV7WPC4_9GAMM</name>
<dbReference type="PANTHER" id="PTHR23355">
    <property type="entry name" value="RIBONUCLEASE"/>
    <property type="match status" value="1"/>
</dbReference>
<dbReference type="NCBIfam" id="TIGR00358">
    <property type="entry name" value="3_prime_RNase"/>
    <property type="match status" value="1"/>
</dbReference>
<sequence>MKKPQPSADPHLKREAEKYQNPIPSREFITTHLEKRNGPASHAELCEELKLTTDDDIEALRRRLIAMVRDGQLLCSRRGAFGLIDKMDLVRGKVIGHADGFGFLKPDSGGDDLVLNHRQMRCCFDGDIVLARKGRKDHRGRTEGTITEVLERNTQELVGRFHWEGGFGVVRPENRRISQDILIPQKDSIEANDGDIVVVDIIEQPQFRKQPIGRVSKVLGEHMAPGMEIDIAMQTYDIPHEWSYEVEEQIVDFTDQVEEKDKAGRVDLRQKAFVTIDGEDARDFDDAVYAEDAGKGKAYLYVAIADVSHYVGVHTPLDHEARSRGTSVYFPERVIPMLPEVLSNGLCSLMPKTDRLSLVCKMLVNGQGVVENFQFMEGVIHSHARLTYTQVSEVIEDKEGAVRTEFERAHGSSVLNNIDAIYALYQKFKLARADRGSIEFETKEPRIIFNDDRKIDRIVATERNEAHKLIEECMLAANVSAATFLETLEIPCLYRVHDTPSFERLENLRQYMGEQGLEVGGGLKPHAKDYQRLLEQIKSRDDFLLLQTVMLRSMAQAVYQPDNLGHFGLAFEKYAHFTSPIRRYPDLLVHRAIRSVIRSERKTDLVQRVSGVKNIPAKHIYPYDVKDMFELGEHCSMTERRADEATWDVIAWLKCEYMSDHIGDEFEGAISSVANFGLFVQLDDVFVDGLVHISSLRSDYYQYQAATHRLVGERTRTVYALGDRIKIRVARVDLDDRKIDFELADAEAHTSNRKNRSKQSKPGAKAGKSSAGKKSSTNKPKVNSAKSKKPKKPKVKKAGKKKR</sequence>
<evidence type="ECO:0000256" key="5">
    <source>
        <dbReference type="ARBA" id="ARBA00022801"/>
    </source>
</evidence>
<feature type="compositionally biased region" description="Low complexity" evidence="9">
    <location>
        <begin position="760"/>
        <end position="785"/>
    </location>
</feature>
<comment type="function">
    <text evidence="8">3'-5' exoribonuclease that releases 5'-nucleoside monophosphates and is involved in maturation of structured RNAs.</text>
</comment>
<evidence type="ECO:0000313" key="12">
    <source>
        <dbReference type="Proteomes" id="UP001595710"/>
    </source>
</evidence>
<dbReference type="InterPro" id="IPR013223">
    <property type="entry name" value="RNase_B_OB_dom"/>
</dbReference>
<dbReference type="PROSITE" id="PS01175">
    <property type="entry name" value="RIBONUCLEASE_II"/>
    <property type="match status" value="1"/>
</dbReference>
<dbReference type="HAMAP" id="MF_01895">
    <property type="entry name" value="RNase_R"/>
    <property type="match status" value="1"/>
</dbReference>
<dbReference type="RefSeq" id="WP_290281111.1">
    <property type="nucleotide sequence ID" value="NZ_JAUFQI010000001.1"/>
</dbReference>
<comment type="caution">
    <text evidence="11">The sequence shown here is derived from an EMBL/GenBank/DDBJ whole genome shotgun (WGS) entry which is preliminary data.</text>
</comment>
<dbReference type="InterPro" id="IPR004476">
    <property type="entry name" value="RNase_II/RNase_R"/>
</dbReference>
<dbReference type="PANTHER" id="PTHR23355:SF9">
    <property type="entry name" value="DIS3-LIKE EXONUCLEASE 2"/>
    <property type="match status" value="1"/>
</dbReference>
<dbReference type="InterPro" id="IPR022966">
    <property type="entry name" value="RNase_II/R_CS"/>
</dbReference>
<comment type="subcellular location">
    <subcellularLocation>
        <location evidence="2 8">Cytoplasm</location>
    </subcellularLocation>
</comment>
<feature type="domain" description="S1 motif" evidence="10">
    <location>
        <begin position="663"/>
        <end position="744"/>
    </location>
</feature>
<keyword evidence="6 8" id="KW-0269">Exonuclease</keyword>
<dbReference type="InterPro" id="IPR050180">
    <property type="entry name" value="RNR_Ribonuclease"/>
</dbReference>
<dbReference type="InterPro" id="IPR040476">
    <property type="entry name" value="CSD2"/>
</dbReference>
<dbReference type="InterPro" id="IPR003029">
    <property type="entry name" value="S1_domain"/>
</dbReference>
<gene>
    <name evidence="8 11" type="primary">rnr</name>
    <name evidence="11" type="ORF">ACFOND_03500</name>
</gene>
<feature type="region of interest" description="Disordered" evidence="9">
    <location>
        <begin position="748"/>
        <end position="803"/>
    </location>
</feature>
<keyword evidence="4 8" id="KW-0540">Nuclease</keyword>
<dbReference type="SUPFAM" id="SSF50249">
    <property type="entry name" value="Nucleic acid-binding proteins"/>
    <property type="match status" value="4"/>
</dbReference>
<dbReference type="InterPro" id="IPR012340">
    <property type="entry name" value="NA-bd_OB-fold"/>
</dbReference>
<dbReference type="NCBIfam" id="TIGR02063">
    <property type="entry name" value="RNase_R"/>
    <property type="match status" value="1"/>
</dbReference>
<dbReference type="SMART" id="SM00955">
    <property type="entry name" value="RNB"/>
    <property type="match status" value="1"/>
</dbReference>
<feature type="compositionally biased region" description="Basic residues" evidence="9">
    <location>
        <begin position="786"/>
        <end position="803"/>
    </location>
</feature>
<keyword evidence="3 8" id="KW-0963">Cytoplasm</keyword>
<organism evidence="11 12">
    <name type="scientific">Reinekea marina</name>
    <dbReference type="NCBI Taxonomy" id="1310421"/>
    <lineage>
        <taxon>Bacteria</taxon>
        <taxon>Pseudomonadati</taxon>
        <taxon>Pseudomonadota</taxon>
        <taxon>Gammaproteobacteria</taxon>
        <taxon>Oceanospirillales</taxon>
        <taxon>Saccharospirillaceae</taxon>
        <taxon>Reinekea</taxon>
    </lineage>
</organism>
<keyword evidence="12" id="KW-1185">Reference proteome</keyword>
<evidence type="ECO:0000256" key="6">
    <source>
        <dbReference type="ARBA" id="ARBA00022839"/>
    </source>
</evidence>
<dbReference type="Pfam" id="PF00773">
    <property type="entry name" value="RNB"/>
    <property type="match status" value="1"/>
</dbReference>
<evidence type="ECO:0000259" key="10">
    <source>
        <dbReference type="PROSITE" id="PS50126"/>
    </source>
</evidence>
<dbReference type="Pfam" id="PF00575">
    <property type="entry name" value="S1"/>
    <property type="match status" value="1"/>
</dbReference>
<dbReference type="EMBL" id="JBHRYN010000006">
    <property type="protein sequence ID" value="MFC3700694.1"/>
    <property type="molecule type" value="Genomic_DNA"/>
</dbReference>
<dbReference type="PROSITE" id="PS50126">
    <property type="entry name" value="S1"/>
    <property type="match status" value="1"/>
</dbReference>
<dbReference type="InterPro" id="IPR011805">
    <property type="entry name" value="RNase_R"/>
</dbReference>
<evidence type="ECO:0000313" key="11">
    <source>
        <dbReference type="EMBL" id="MFC3700694.1"/>
    </source>
</evidence>
<proteinExistence type="inferred from homology"/>
<reference evidence="12" key="1">
    <citation type="journal article" date="2019" name="Int. J. Syst. Evol. Microbiol.">
        <title>The Global Catalogue of Microorganisms (GCM) 10K type strain sequencing project: providing services to taxonomists for standard genome sequencing and annotation.</title>
        <authorList>
            <consortium name="The Broad Institute Genomics Platform"/>
            <consortium name="The Broad Institute Genome Sequencing Center for Infectious Disease"/>
            <person name="Wu L."/>
            <person name="Ma J."/>
        </authorList>
    </citation>
    <scope>NUCLEOTIDE SEQUENCE [LARGE SCALE GENOMIC DNA]</scope>
    <source>
        <strain evidence="12">CECT 8288</strain>
    </source>
</reference>
<evidence type="ECO:0000256" key="1">
    <source>
        <dbReference type="ARBA" id="ARBA00001849"/>
    </source>
</evidence>
<evidence type="ECO:0000256" key="3">
    <source>
        <dbReference type="ARBA" id="ARBA00022490"/>
    </source>
</evidence>
<comment type="similarity">
    <text evidence="8">Belongs to the RNR ribonuclease family. RNase R subfamily.</text>
</comment>
<keyword evidence="7 8" id="KW-0694">RNA-binding</keyword>
<dbReference type="Gene3D" id="2.40.50.140">
    <property type="entry name" value="Nucleic acid-binding proteins"/>
    <property type="match status" value="2"/>
</dbReference>
<comment type="catalytic activity">
    <reaction evidence="1 8">
        <text>Exonucleolytic cleavage in the 3'- to 5'-direction to yield nucleoside 5'-phosphates.</text>
        <dbReference type="EC" id="3.1.13.1"/>
    </reaction>
</comment>
<dbReference type="Pfam" id="PF17876">
    <property type="entry name" value="CSD2"/>
    <property type="match status" value="1"/>
</dbReference>
<dbReference type="Pfam" id="PF08206">
    <property type="entry name" value="OB_RNB"/>
    <property type="match status" value="1"/>
</dbReference>
<dbReference type="Proteomes" id="UP001595710">
    <property type="component" value="Unassembled WGS sequence"/>
</dbReference>
<dbReference type="CDD" id="cd04471">
    <property type="entry name" value="S1_RNase_R"/>
    <property type="match status" value="1"/>
</dbReference>
<dbReference type="GO" id="GO:0008859">
    <property type="term" value="F:exoribonuclease II activity"/>
    <property type="evidence" value="ECO:0007669"/>
    <property type="project" value="UniProtKB-EC"/>
</dbReference>
<dbReference type="InterPro" id="IPR011129">
    <property type="entry name" value="CSD"/>
</dbReference>
<dbReference type="SMART" id="SM00357">
    <property type="entry name" value="CSP"/>
    <property type="match status" value="2"/>
</dbReference>
<evidence type="ECO:0000256" key="2">
    <source>
        <dbReference type="ARBA" id="ARBA00004496"/>
    </source>
</evidence>
<evidence type="ECO:0000256" key="8">
    <source>
        <dbReference type="HAMAP-Rule" id="MF_01895"/>
    </source>
</evidence>
<evidence type="ECO:0000256" key="4">
    <source>
        <dbReference type="ARBA" id="ARBA00022722"/>
    </source>
</evidence>
<dbReference type="EC" id="3.1.13.1" evidence="8"/>